<keyword evidence="8" id="KW-1185">Reference proteome</keyword>
<sequence>MKETIMISDARCKDCYRCVRYCPVKAIGIRDGQARVVDDKCILCGNCVKTCPQNAKSAHSQFDQFLNFLKEGKRVVVSIAPSYLAATPYSSPWKLVAGLKYLGVFRIEETAVGAELISDYYKDIYKENEQKHVPVISSCCPTIVDGIKKYYPTLTRYLAKVISPMIAHGKMIKNRYDDEHTRVVFLGPCYSKMDELEETKDSVDAVINFKEVTNYFKHIGLDIEGLKPAYPDITSKRGRVYPLEGGVMHVSGINQTIKHGVVSLSGLDECMDLFKDLQNGLLTPHFIESLACKGGCVGGPEMANDLGVSVRRERLCRFMDEYHSSEQVSKEEKQGIDLSREHQPIDLKMNMPSHEKLKEILALTGKHQELDETNCGGCGYSSCREKAIAVYQGLAEVDMCIPYMREKAESLSNAVVECTDNIIIIVDEQLRIQEFNPAANQLFNQNKLNPKGEHLSRFIESSDFRKVWESGKTLKQYKEYPHYDLITKQRIYPLKDYGVIIGIFINVTKEERKKHEINEMKHEALNRASSVIREQMRVAQEIAGLLGESTAETKATLLELIEIMRKKESTTYDD</sequence>
<dbReference type="InterPro" id="IPR035965">
    <property type="entry name" value="PAS-like_dom_sf"/>
</dbReference>
<keyword evidence="3" id="KW-0408">Iron</keyword>
<dbReference type="CDD" id="cd00130">
    <property type="entry name" value="PAS"/>
    <property type="match status" value="1"/>
</dbReference>
<dbReference type="AlphaFoldDB" id="F7Q0G8"/>
<comment type="caution">
    <text evidence="7">The sequence shown here is derived from an EMBL/GenBank/DDBJ whole genome shotgun (WGS) entry which is preliminary data.</text>
</comment>
<dbReference type="PANTHER" id="PTHR11615">
    <property type="entry name" value="NITRATE, FORMATE, IRON DEHYDROGENASE"/>
    <property type="match status" value="1"/>
</dbReference>
<evidence type="ECO:0000256" key="1">
    <source>
        <dbReference type="ARBA" id="ARBA00022485"/>
    </source>
</evidence>
<dbReference type="Gene3D" id="3.40.950.10">
    <property type="entry name" value="Fe-only Hydrogenase (Larger Subunit), Chain L, domain 3"/>
    <property type="match status" value="2"/>
</dbReference>
<dbReference type="eggNOG" id="COG4624">
    <property type="taxonomic scope" value="Bacteria"/>
</dbReference>
<evidence type="ECO:0000259" key="6">
    <source>
        <dbReference type="PROSITE" id="PS51656"/>
    </source>
</evidence>
<dbReference type="SUPFAM" id="SSF54862">
    <property type="entry name" value="4Fe-4S ferredoxins"/>
    <property type="match status" value="1"/>
</dbReference>
<dbReference type="InterPro" id="IPR009016">
    <property type="entry name" value="Fe_hydrogenase"/>
</dbReference>
<dbReference type="InterPro" id="IPR007202">
    <property type="entry name" value="4Fe-4S_dom"/>
</dbReference>
<dbReference type="SMART" id="SM00091">
    <property type="entry name" value="PAS"/>
    <property type="match status" value="1"/>
</dbReference>
<dbReference type="GO" id="GO:0008901">
    <property type="term" value="F:ferredoxin hydrogenase activity"/>
    <property type="evidence" value="ECO:0007669"/>
    <property type="project" value="UniProtKB-EC"/>
</dbReference>
<feature type="domain" description="4Fe-4S ferredoxin-type" evidence="5">
    <location>
        <begin position="32"/>
        <end position="61"/>
    </location>
</feature>
<feature type="domain" description="4Fe-4S" evidence="6">
    <location>
        <begin position="356"/>
        <end position="417"/>
    </location>
</feature>
<dbReference type="Pfam" id="PF04060">
    <property type="entry name" value="FeS"/>
    <property type="match status" value="1"/>
</dbReference>
<dbReference type="InterPro" id="IPR017896">
    <property type="entry name" value="4Fe4S_Fe-S-bd"/>
</dbReference>
<dbReference type="GO" id="GO:0051539">
    <property type="term" value="F:4 iron, 4 sulfur cluster binding"/>
    <property type="evidence" value="ECO:0007669"/>
    <property type="project" value="UniProtKB-KW"/>
</dbReference>
<keyword evidence="4" id="KW-0411">Iron-sulfur</keyword>
<keyword evidence="1" id="KW-0004">4Fe-4S</keyword>
<dbReference type="EMBL" id="AFNU02000003">
    <property type="protein sequence ID" value="ERJ12686.1"/>
    <property type="molecule type" value="Genomic_DNA"/>
</dbReference>
<dbReference type="Gene3D" id="3.40.50.1780">
    <property type="match status" value="2"/>
</dbReference>
<dbReference type="Gene3D" id="3.30.450.20">
    <property type="entry name" value="PAS domain"/>
    <property type="match status" value="1"/>
</dbReference>
<dbReference type="Pfam" id="PF02906">
    <property type="entry name" value="Fe_hyd_lg_C"/>
    <property type="match status" value="1"/>
</dbReference>
<accession>F7Q0G8</accession>
<keyword evidence="2" id="KW-0479">Metal-binding</keyword>
<evidence type="ECO:0000256" key="2">
    <source>
        <dbReference type="ARBA" id="ARBA00022723"/>
    </source>
</evidence>
<keyword evidence="7" id="KW-0560">Oxidoreductase</keyword>
<evidence type="ECO:0000256" key="4">
    <source>
        <dbReference type="ARBA" id="ARBA00023014"/>
    </source>
</evidence>
<evidence type="ECO:0000313" key="8">
    <source>
        <dbReference type="Proteomes" id="UP000005707"/>
    </source>
</evidence>
<dbReference type="OrthoDB" id="9798098at2"/>
<dbReference type="SUPFAM" id="SSF55785">
    <property type="entry name" value="PYP-like sensor domain (PAS domain)"/>
    <property type="match status" value="1"/>
</dbReference>
<dbReference type="Gene3D" id="3.30.70.20">
    <property type="match status" value="1"/>
</dbReference>
<dbReference type="Gene3D" id="1.10.15.40">
    <property type="entry name" value="Electron transport complex subunit B, putative Fe-S cluster"/>
    <property type="match status" value="1"/>
</dbReference>
<dbReference type="InterPro" id="IPR017900">
    <property type="entry name" value="4Fe4S_Fe_S_CS"/>
</dbReference>
<dbReference type="InParanoid" id="F7Q0G8"/>
<evidence type="ECO:0000313" key="7">
    <source>
        <dbReference type="EMBL" id="ERJ12686.1"/>
    </source>
</evidence>
<feature type="domain" description="4Fe-4S ferredoxin-type" evidence="5">
    <location>
        <begin position="3"/>
        <end position="31"/>
    </location>
</feature>
<dbReference type="InterPro" id="IPR050340">
    <property type="entry name" value="Cytosolic_Fe-S_CAF"/>
</dbReference>
<evidence type="ECO:0000256" key="3">
    <source>
        <dbReference type="ARBA" id="ARBA00023004"/>
    </source>
</evidence>
<dbReference type="InterPro" id="IPR004108">
    <property type="entry name" value="Fe_hydrogenase_lsu_C"/>
</dbReference>
<dbReference type="GO" id="GO:0046872">
    <property type="term" value="F:metal ion binding"/>
    <property type="evidence" value="ECO:0007669"/>
    <property type="project" value="UniProtKB-KW"/>
</dbReference>
<evidence type="ECO:0000259" key="5">
    <source>
        <dbReference type="PROSITE" id="PS51379"/>
    </source>
</evidence>
<reference evidence="7 8" key="1">
    <citation type="journal article" date="2011" name="J. Bacteriol.">
        <title>Genome sequence of Haloplasma contractile, an unusual contractile bacterium from a deep-sea anoxic brine lake.</title>
        <authorList>
            <person name="Antunes A."/>
            <person name="Alam I."/>
            <person name="El Dorry H."/>
            <person name="Siam R."/>
            <person name="Robertson A."/>
            <person name="Bajic V.B."/>
            <person name="Stingl U."/>
        </authorList>
    </citation>
    <scope>NUCLEOTIDE SEQUENCE [LARGE SCALE GENOMIC DNA]</scope>
    <source>
        <strain evidence="7 8">SSD-17B</strain>
    </source>
</reference>
<dbReference type="SUPFAM" id="SSF53920">
    <property type="entry name" value="Fe-only hydrogenase"/>
    <property type="match status" value="1"/>
</dbReference>
<dbReference type="RefSeq" id="WP_008825904.1">
    <property type="nucleotide sequence ID" value="NZ_AFNU02000003.1"/>
</dbReference>
<protein>
    <submittedName>
        <fullName evidence="7">Ferredoxin hydrogenase large subunit protein</fullName>
        <ecNumber evidence="7">1.12.7.2</ecNumber>
    </submittedName>
</protein>
<dbReference type="eggNOG" id="COG1145">
    <property type="taxonomic scope" value="Bacteria"/>
</dbReference>
<reference evidence="7 8" key="2">
    <citation type="journal article" date="2013" name="PLoS ONE">
        <title>INDIGO - INtegrated Data Warehouse of MIcrobial GenOmes with Examples from the Red Sea Extremophiles.</title>
        <authorList>
            <person name="Alam I."/>
            <person name="Antunes A."/>
            <person name="Kamau A.A."/>
            <person name="Ba Alawi W."/>
            <person name="Kalkatawi M."/>
            <person name="Stingl U."/>
            <person name="Bajic V.B."/>
        </authorList>
    </citation>
    <scope>NUCLEOTIDE SEQUENCE [LARGE SCALE GENOMIC DNA]</scope>
    <source>
        <strain evidence="7 8">SSD-17B</strain>
    </source>
</reference>
<dbReference type="Pfam" id="PF13237">
    <property type="entry name" value="Fer4_10"/>
    <property type="match status" value="1"/>
</dbReference>
<dbReference type="PROSITE" id="PS00198">
    <property type="entry name" value="4FE4S_FER_1"/>
    <property type="match status" value="1"/>
</dbReference>
<organism evidence="7 8">
    <name type="scientific">Haloplasma contractile SSD-17B</name>
    <dbReference type="NCBI Taxonomy" id="1033810"/>
    <lineage>
        <taxon>Bacteria</taxon>
        <taxon>Bacillati</taxon>
        <taxon>Mycoplasmatota</taxon>
        <taxon>Mollicutes</taxon>
        <taxon>Haloplasmatales</taxon>
        <taxon>Haloplasmataceae</taxon>
        <taxon>Haloplasma</taxon>
    </lineage>
</organism>
<name>F7Q0G8_9MOLU</name>
<dbReference type="Proteomes" id="UP000005707">
    <property type="component" value="Unassembled WGS sequence"/>
</dbReference>
<dbReference type="PROSITE" id="PS51656">
    <property type="entry name" value="4FE4S"/>
    <property type="match status" value="1"/>
</dbReference>
<dbReference type="InterPro" id="IPR000014">
    <property type="entry name" value="PAS"/>
</dbReference>
<dbReference type="STRING" id="1033810.HLPCO_001026"/>
<dbReference type="PROSITE" id="PS51379">
    <property type="entry name" value="4FE4S_FER_2"/>
    <property type="match status" value="2"/>
</dbReference>
<proteinExistence type="predicted"/>
<gene>
    <name evidence="7" type="ORF">HLPCO_001026</name>
</gene>
<dbReference type="EC" id="1.12.7.2" evidence="7"/>